<sequence>MDPRFDERCGHLNLDLFSKSFSFLEDVKKQERAQMETEARKTKDPLKKKKLETFLQKMLQQAEWGWGPFETPPPVLKAGLPCL</sequence>
<keyword evidence="5 6" id="KW-0539">Nucleus</keyword>
<protein>
    <recommendedName>
        <fullName evidence="6">rRNA biogenesis protein RRP36</fullName>
    </recommendedName>
</protein>
<accession>A0A1X7TD58</accession>
<evidence type="ECO:0000256" key="6">
    <source>
        <dbReference type="RuleBase" id="RU368027"/>
    </source>
</evidence>
<name>A0A1X7TD58_AMPQE</name>
<comment type="subcellular location">
    <subcellularLocation>
        <location evidence="1 6">Nucleus</location>
        <location evidence="1 6">Nucleolus</location>
    </subcellularLocation>
</comment>
<evidence type="ECO:0000256" key="3">
    <source>
        <dbReference type="ARBA" id="ARBA00022517"/>
    </source>
</evidence>
<dbReference type="PANTHER" id="PTHR21738">
    <property type="entry name" value="RIBOSOMAL RNA PROCESSING PROTEIN 36 HOMOLOG"/>
    <property type="match status" value="1"/>
</dbReference>
<dbReference type="InterPro" id="IPR009292">
    <property type="entry name" value="RRP36"/>
</dbReference>
<keyword evidence="6" id="KW-0687">Ribonucleoprotein</keyword>
<evidence type="ECO:0000256" key="5">
    <source>
        <dbReference type="ARBA" id="ARBA00023242"/>
    </source>
</evidence>
<evidence type="ECO:0000313" key="7">
    <source>
        <dbReference type="EnsemblMetazoa" id="Aqu2.1.12510_001"/>
    </source>
</evidence>
<dbReference type="PANTHER" id="PTHR21738:SF0">
    <property type="entry name" value="RIBOSOMAL RNA PROCESSING PROTEIN 36 HOMOLOG"/>
    <property type="match status" value="1"/>
</dbReference>
<evidence type="ECO:0000256" key="1">
    <source>
        <dbReference type="ARBA" id="ARBA00004604"/>
    </source>
</evidence>
<comment type="function">
    <text evidence="6">Component of the 90S pre-ribosome involved in the maturation of rRNAs. Required for early cleavages of the pre-RNAs in the 40S ribosomal subunit maturation pathway.</text>
</comment>
<dbReference type="GO" id="GO:0005730">
    <property type="term" value="C:nucleolus"/>
    <property type="evidence" value="ECO:0007669"/>
    <property type="project" value="UniProtKB-SubCell"/>
</dbReference>
<evidence type="ECO:0000256" key="2">
    <source>
        <dbReference type="ARBA" id="ARBA00009418"/>
    </source>
</evidence>
<keyword evidence="3 6" id="KW-0690">Ribosome biogenesis</keyword>
<organism evidence="7">
    <name type="scientific">Amphimedon queenslandica</name>
    <name type="common">Sponge</name>
    <dbReference type="NCBI Taxonomy" id="400682"/>
    <lineage>
        <taxon>Eukaryota</taxon>
        <taxon>Metazoa</taxon>
        <taxon>Porifera</taxon>
        <taxon>Demospongiae</taxon>
        <taxon>Heteroscleromorpha</taxon>
        <taxon>Haplosclerida</taxon>
        <taxon>Niphatidae</taxon>
        <taxon>Amphimedon</taxon>
    </lineage>
</organism>
<proteinExistence type="inferred from homology"/>
<dbReference type="GO" id="GO:0000462">
    <property type="term" value="P:maturation of SSU-rRNA from tricistronic rRNA transcript (SSU-rRNA, 5.8S rRNA, LSU-rRNA)"/>
    <property type="evidence" value="ECO:0007669"/>
    <property type="project" value="TreeGrafter"/>
</dbReference>
<comment type="subunit">
    <text evidence="6">Associates with 90S and pre-40S pre-ribosomal particles.</text>
</comment>
<dbReference type="AlphaFoldDB" id="A0A1X7TD58"/>
<dbReference type="OrthoDB" id="448446at2759"/>
<reference evidence="7" key="1">
    <citation type="submission" date="2017-05" db="UniProtKB">
        <authorList>
            <consortium name="EnsemblMetazoa"/>
        </authorList>
    </citation>
    <scope>IDENTIFICATION</scope>
</reference>
<dbReference type="GO" id="GO:0030686">
    <property type="term" value="C:90S preribosome"/>
    <property type="evidence" value="ECO:0007669"/>
    <property type="project" value="TreeGrafter"/>
</dbReference>
<dbReference type="Pfam" id="PF06102">
    <property type="entry name" value="RRP36"/>
    <property type="match status" value="1"/>
</dbReference>
<keyword evidence="4 6" id="KW-0698">rRNA processing</keyword>
<dbReference type="EnsemblMetazoa" id="Aqu2.1.12510_001">
    <property type="protein sequence ID" value="Aqu2.1.12510_001"/>
    <property type="gene ID" value="Aqu2.1.12510"/>
</dbReference>
<dbReference type="InParanoid" id="A0A1X7TD58"/>
<evidence type="ECO:0000256" key="4">
    <source>
        <dbReference type="ARBA" id="ARBA00022552"/>
    </source>
</evidence>
<comment type="similarity">
    <text evidence="2 6">Belongs to the RRP36 family.</text>
</comment>